<dbReference type="CDD" id="cd06779">
    <property type="entry name" value="cpPDZ_Deg_HtrA-like"/>
    <property type="match status" value="1"/>
</dbReference>
<dbReference type="InterPro" id="IPR001478">
    <property type="entry name" value="PDZ"/>
</dbReference>
<protein>
    <recommendedName>
        <fullName evidence="3">PDZ domain-containing protein</fullName>
    </recommendedName>
</protein>
<keyword evidence="2" id="KW-0472">Membrane</keyword>
<evidence type="ECO:0000259" key="3">
    <source>
        <dbReference type="SMART" id="SM00228"/>
    </source>
</evidence>
<proteinExistence type="inferred from homology"/>
<gene>
    <name evidence="4" type="ORF">A2242_00400</name>
</gene>
<dbReference type="Gene3D" id="2.30.42.10">
    <property type="match status" value="1"/>
</dbReference>
<comment type="similarity">
    <text evidence="1">Belongs to the peptidase S1C family.</text>
</comment>
<dbReference type="SUPFAM" id="SSF50494">
    <property type="entry name" value="Trypsin-like serine proteases"/>
    <property type="match status" value="1"/>
</dbReference>
<evidence type="ECO:0000256" key="1">
    <source>
        <dbReference type="ARBA" id="ARBA00010541"/>
    </source>
</evidence>
<dbReference type="AlphaFoldDB" id="A0A1F5SNM6"/>
<dbReference type="STRING" id="1797995.A2242_00400"/>
<feature type="domain" description="PDZ" evidence="3">
    <location>
        <begin position="279"/>
        <end position="363"/>
    </location>
</feature>
<dbReference type="SMART" id="SM00228">
    <property type="entry name" value="PDZ"/>
    <property type="match status" value="1"/>
</dbReference>
<dbReference type="SUPFAM" id="SSF50156">
    <property type="entry name" value="PDZ domain-like"/>
    <property type="match status" value="1"/>
</dbReference>
<name>A0A1F5SNM6_9BACT</name>
<comment type="caution">
    <text evidence="4">The sequence shown here is derived from an EMBL/GenBank/DDBJ whole genome shotgun (WGS) entry which is preliminary data.</text>
</comment>
<organism evidence="4 5">
    <name type="scientific">Candidatus Falkowbacteria bacterium RIFOXYA2_FULL_47_9</name>
    <dbReference type="NCBI Taxonomy" id="1797995"/>
    <lineage>
        <taxon>Bacteria</taxon>
        <taxon>Candidatus Falkowiibacteriota</taxon>
    </lineage>
</organism>
<feature type="transmembrane region" description="Helical" evidence="2">
    <location>
        <begin position="7"/>
        <end position="32"/>
    </location>
</feature>
<dbReference type="PANTHER" id="PTHR22939:SF129">
    <property type="entry name" value="SERINE PROTEASE HTRA2, MITOCHONDRIAL"/>
    <property type="match status" value="1"/>
</dbReference>
<dbReference type="Pfam" id="PF13180">
    <property type="entry name" value="PDZ_2"/>
    <property type="match status" value="1"/>
</dbReference>
<dbReference type="InterPro" id="IPR009003">
    <property type="entry name" value="Peptidase_S1_PA"/>
</dbReference>
<evidence type="ECO:0000256" key="2">
    <source>
        <dbReference type="SAM" id="Phobius"/>
    </source>
</evidence>
<dbReference type="EMBL" id="MFGC01000016">
    <property type="protein sequence ID" value="OGF28249.1"/>
    <property type="molecule type" value="Genomic_DNA"/>
</dbReference>
<dbReference type="PANTHER" id="PTHR22939">
    <property type="entry name" value="SERINE PROTEASE FAMILY S1C HTRA-RELATED"/>
    <property type="match status" value="1"/>
</dbReference>
<accession>A0A1F5SNM6</accession>
<keyword evidence="2" id="KW-0812">Transmembrane</keyword>
<evidence type="ECO:0000313" key="4">
    <source>
        <dbReference type="EMBL" id="OGF28249.1"/>
    </source>
</evidence>
<sequence length="376" mass="39788">MSKNNKIFIFIAIVIISLAGGVAGGILVRSYFLNSSFNVPLFGDINVGGQYRDGNLVISSPKKVVVEQNDRIAAVTADVQKSLVDFYKKKTASAATDKDTPVDIRATLASFYSQPERLGWGLVLTNDGWILTTLNSVKAGGTVVAASDGTFFEVEKNIADKQSGYSFVKVNATNLVAAQFSGKNDITDGQIIIGLAEDGVAISHVRQAHGDAGGVGVRSSELVYETITVDDETLALGTVMVGLDGTVAGFYHGQGLVVPMYQYAWLLPGLLSNGAVRRPYLGVRYLNLYEFIGPEKLKGALITKDARGVSVAKGSPAATAGLAEDDVITAVDGRAVTADDTLSGLIVSHRPGDEVELTIVREAKEQRVTLTLGTAE</sequence>
<dbReference type="InterPro" id="IPR036034">
    <property type="entry name" value="PDZ_sf"/>
</dbReference>
<keyword evidence="2" id="KW-1133">Transmembrane helix</keyword>
<dbReference type="Proteomes" id="UP000178925">
    <property type="component" value="Unassembled WGS sequence"/>
</dbReference>
<reference evidence="4 5" key="1">
    <citation type="journal article" date="2016" name="Nat. Commun.">
        <title>Thousands of microbial genomes shed light on interconnected biogeochemical processes in an aquifer system.</title>
        <authorList>
            <person name="Anantharaman K."/>
            <person name="Brown C.T."/>
            <person name="Hug L.A."/>
            <person name="Sharon I."/>
            <person name="Castelle C.J."/>
            <person name="Probst A.J."/>
            <person name="Thomas B.C."/>
            <person name="Singh A."/>
            <person name="Wilkins M.J."/>
            <person name="Karaoz U."/>
            <person name="Brodie E.L."/>
            <person name="Williams K.H."/>
            <person name="Hubbard S.S."/>
            <person name="Banfield J.F."/>
        </authorList>
    </citation>
    <scope>NUCLEOTIDE SEQUENCE [LARGE SCALE GENOMIC DNA]</scope>
</reference>
<evidence type="ECO:0000313" key="5">
    <source>
        <dbReference type="Proteomes" id="UP000178925"/>
    </source>
</evidence>